<feature type="signal peptide" evidence="1">
    <location>
        <begin position="1"/>
        <end position="18"/>
    </location>
</feature>
<keyword evidence="1" id="KW-0732">Signal</keyword>
<proteinExistence type="predicted"/>
<protein>
    <submittedName>
        <fullName evidence="2">Uncharacterized protein</fullName>
    </submittedName>
</protein>
<feature type="chain" id="PRO_5010229595" evidence="1">
    <location>
        <begin position="19"/>
        <end position="153"/>
    </location>
</feature>
<gene>
    <name evidence="2" type="ORF">NH26_24550</name>
</gene>
<dbReference type="RefSeq" id="WP_044217379.1">
    <property type="nucleotide sequence ID" value="NZ_JRYR02000002.1"/>
</dbReference>
<dbReference type="AlphaFoldDB" id="A0A1S1YUP6"/>
<evidence type="ECO:0000256" key="1">
    <source>
        <dbReference type="SAM" id="SignalP"/>
    </source>
</evidence>
<reference evidence="2 3" key="1">
    <citation type="journal article" date="2012" name="Int. J. Syst. Evol. Microbiol.">
        <title>Flammeovirga pacifica sp. nov., isolated from deep-sea sediment.</title>
        <authorList>
            <person name="Xu H."/>
            <person name="Fu Y."/>
            <person name="Yang N."/>
            <person name="Ding Z."/>
            <person name="Lai Q."/>
            <person name="Zeng R."/>
        </authorList>
    </citation>
    <scope>NUCLEOTIDE SEQUENCE [LARGE SCALE GENOMIC DNA]</scope>
    <source>
        <strain evidence="3">DSM 24597 / LMG 26175 / WPAGA1</strain>
    </source>
</reference>
<dbReference type="EMBL" id="JRYR02000002">
    <property type="protein sequence ID" value="OHX64736.1"/>
    <property type="molecule type" value="Genomic_DNA"/>
</dbReference>
<sequence>MKYIITLIFTTFSFSLFAQIGPFNHEQKAIPKKYLSQKKLYSLEQKVYDHDQAIKVLEMYLGYNKEGKTEYLYNYQSGEIELYINNQITKMEVVDYEITRELTNVYFILNDEIKLHATYYNSNGETVDIRSYQKDDETGEWNRVITDEETKRL</sequence>
<dbReference type="OrthoDB" id="9844759at2"/>
<evidence type="ECO:0000313" key="3">
    <source>
        <dbReference type="Proteomes" id="UP000179797"/>
    </source>
</evidence>
<keyword evidence="3" id="KW-1185">Reference proteome</keyword>
<accession>A0A1S1YUP6</accession>
<organism evidence="2 3">
    <name type="scientific">Flammeovirga pacifica</name>
    <dbReference type="NCBI Taxonomy" id="915059"/>
    <lineage>
        <taxon>Bacteria</taxon>
        <taxon>Pseudomonadati</taxon>
        <taxon>Bacteroidota</taxon>
        <taxon>Cytophagia</taxon>
        <taxon>Cytophagales</taxon>
        <taxon>Flammeovirgaceae</taxon>
        <taxon>Flammeovirga</taxon>
    </lineage>
</organism>
<comment type="caution">
    <text evidence="2">The sequence shown here is derived from an EMBL/GenBank/DDBJ whole genome shotgun (WGS) entry which is preliminary data.</text>
</comment>
<dbReference type="Proteomes" id="UP000179797">
    <property type="component" value="Unassembled WGS sequence"/>
</dbReference>
<name>A0A1S1YUP6_FLAPC</name>
<evidence type="ECO:0000313" key="2">
    <source>
        <dbReference type="EMBL" id="OHX64736.1"/>
    </source>
</evidence>